<feature type="transmembrane region" description="Helical" evidence="1">
    <location>
        <begin position="70"/>
        <end position="90"/>
    </location>
</feature>
<feature type="domain" description="DUF1468" evidence="2">
    <location>
        <begin position="33"/>
        <end position="178"/>
    </location>
</feature>
<evidence type="ECO:0000256" key="1">
    <source>
        <dbReference type="SAM" id="Phobius"/>
    </source>
</evidence>
<organism evidence="3 4">
    <name type="scientific">Microbacterium mcarthurae</name>
    <dbReference type="NCBI Taxonomy" id="3035918"/>
    <lineage>
        <taxon>Bacteria</taxon>
        <taxon>Bacillati</taxon>
        <taxon>Actinomycetota</taxon>
        <taxon>Actinomycetes</taxon>
        <taxon>Micrococcales</taxon>
        <taxon>Microbacteriaceae</taxon>
        <taxon>Microbacterium</taxon>
    </lineage>
</organism>
<keyword evidence="1" id="KW-1133">Transmembrane helix</keyword>
<feature type="transmembrane region" description="Helical" evidence="1">
    <location>
        <begin position="28"/>
        <end position="50"/>
    </location>
</feature>
<accession>A0ABW9GG81</accession>
<protein>
    <submittedName>
        <fullName evidence="3">Tripartite tricarboxylate transporter TctB family protein</fullName>
    </submittedName>
</protein>
<dbReference type="EMBL" id="JAROCE010000002">
    <property type="protein sequence ID" value="MFM2720797.1"/>
    <property type="molecule type" value="Genomic_DNA"/>
</dbReference>
<proteinExistence type="predicted"/>
<evidence type="ECO:0000313" key="3">
    <source>
        <dbReference type="EMBL" id="MFM2720797.1"/>
    </source>
</evidence>
<dbReference type="Proteomes" id="UP001630303">
    <property type="component" value="Unassembled WGS sequence"/>
</dbReference>
<comment type="caution">
    <text evidence="3">The sequence shown here is derived from an EMBL/GenBank/DDBJ whole genome shotgun (WGS) entry which is preliminary data.</text>
</comment>
<reference evidence="3 4" key="1">
    <citation type="submission" date="2023-03" db="EMBL/GenBank/DDBJ databases">
        <title>MT1 and MT2 Draft Genomes of Novel Species.</title>
        <authorList>
            <person name="Venkateswaran K."/>
        </authorList>
    </citation>
    <scope>NUCLEOTIDE SEQUENCE [LARGE SCALE GENOMIC DNA]</scope>
    <source>
        <strain evidence="3 4">IF8SW-P5</strain>
    </source>
</reference>
<keyword evidence="4" id="KW-1185">Reference proteome</keyword>
<sequence length="186" mass="19440">MPSNNPTSVSAVVGNRLRFRRGRGASGIAKALVMPAVLAAFATYLVYGIVTMKVPPAAAFPGPQFFPGLIATGLYVFAVVLGIGAVRALADSPVTDAADSDERSVGVDWRSFAWVVGSFLVFAFLLGILGWIIAAALLFAGIARGFGHARWLFALLVGVTISSLTYIAFDMGLGLSLPSGILGWSF</sequence>
<gene>
    <name evidence="3" type="ORF">P5G46_09800</name>
</gene>
<evidence type="ECO:0000313" key="4">
    <source>
        <dbReference type="Proteomes" id="UP001630303"/>
    </source>
</evidence>
<evidence type="ECO:0000259" key="2">
    <source>
        <dbReference type="Pfam" id="PF07331"/>
    </source>
</evidence>
<feature type="transmembrane region" description="Helical" evidence="1">
    <location>
        <begin position="111"/>
        <end position="139"/>
    </location>
</feature>
<dbReference type="InterPro" id="IPR009936">
    <property type="entry name" value="DUF1468"/>
</dbReference>
<name>A0ABW9GG81_9MICO</name>
<keyword evidence="1" id="KW-0812">Transmembrane</keyword>
<dbReference type="Pfam" id="PF07331">
    <property type="entry name" value="TctB"/>
    <property type="match status" value="1"/>
</dbReference>
<dbReference type="RefSeq" id="WP_239277499.1">
    <property type="nucleotide sequence ID" value="NZ_JAROCE010000002.1"/>
</dbReference>
<keyword evidence="1" id="KW-0472">Membrane</keyword>
<feature type="transmembrane region" description="Helical" evidence="1">
    <location>
        <begin position="151"/>
        <end position="169"/>
    </location>
</feature>